<dbReference type="PANTHER" id="PTHR10357:SF179">
    <property type="entry name" value="NEUTRAL AND BASIC AMINO ACID TRANSPORT PROTEIN RBAT"/>
    <property type="match status" value="1"/>
</dbReference>
<dbReference type="AlphaFoldDB" id="A0ABD2CDM5"/>
<dbReference type="PANTHER" id="PTHR10357">
    <property type="entry name" value="ALPHA-AMYLASE FAMILY MEMBER"/>
    <property type="match status" value="1"/>
</dbReference>
<comment type="caution">
    <text evidence="5">The sequence shown here is derived from an EMBL/GenBank/DDBJ whole genome shotgun (WGS) entry which is preliminary data.</text>
</comment>
<dbReference type="Proteomes" id="UP001607303">
    <property type="component" value="Unassembled WGS sequence"/>
</dbReference>
<comment type="catalytic activity">
    <reaction evidence="1">
        <text>Hydrolysis of terminal, non-reducing (1-&gt;4)-linked alpha-D-glucose residues with release of alpha-D-glucose.</text>
        <dbReference type="EC" id="3.2.1.20"/>
    </reaction>
</comment>
<evidence type="ECO:0000313" key="6">
    <source>
        <dbReference type="Proteomes" id="UP001607303"/>
    </source>
</evidence>
<proteinExistence type="predicted"/>
<feature type="chain" id="PRO_5044870650" description="alpha-glucosidase" evidence="3">
    <location>
        <begin position="17"/>
        <end position="632"/>
    </location>
</feature>
<gene>
    <name evidence="5" type="ORF">V1477_008651</name>
</gene>
<evidence type="ECO:0000256" key="1">
    <source>
        <dbReference type="ARBA" id="ARBA00001657"/>
    </source>
</evidence>
<dbReference type="EC" id="3.2.1.20" evidence="2"/>
<evidence type="ECO:0000256" key="2">
    <source>
        <dbReference type="ARBA" id="ARBA00012741"/>
    </source>
</evidence>
<dbReference type="SUPFAM" id="SSF51445">
    <property type="entry name" value="(Trans)glycosidases"/>
    <property type="match status" value="1"/>
</dbReference>
<keyword evidence="6" id="KW-1185">Reference proteome</keyword>
<dbReference type="EMBL" id="JAYRBN010000056">
    <property type="protein sequence ID" value="KAL2743162.1"/>
    <property type="molecule type" value="Genomic_DNA"/>
</dbReference>
<dbReference type="Gene3D" id="3.90.400.10">
    <property type="entry name" value="Oligo-1,6-glucosidase, Domain 2"/>
    <property type="match status" value="1"/>
</dbReference>
<name>A0ABD2CDM5_VESMC</name>
<dbReference type="Pfam" id="PF00128">
    <property type="entry name" value="Alpha-amylase"/>
    <property type="match status" value="1"/>
</dbReference>
<dbReference type="CDD" id="cd11328">
    <property type="entry name" value="AmyAc_maltase"/>
    <property type="match status" value="1"/>
</dbReference>
<evidence type="ECO:0000256" key="3">
    <source>
        <dbReference type="SAM" id="SignalP"/>
    </source>
</evidence>
<evidence type="ECO:0000259" key="4">
    <source>
        <dbReference type="SMART" id="SM00642"/>
    </source>
</evidence>
<reference evidence="5 6" key="1">
    <citation type="journal article" date="2024" name="Ann. Entomol. Soc. Am.">
        <title>Genomic analyses of the southern and eastern yellowjacket wasps (Hymenoptera: Vespidae) reveal evolutionary signatures of social life.</title>
        <authorList>
            <person name="Catto M.A."/>
            <person name="Caine P.B."/>
            <person name="Orr S.E."/>
            <person name="Hunt B.G."/>
            <person name="Goodisman M.A.D."/>
        </authorList>
    </citation>
    <scope>NUCLEOTIDE SEQUENCE [LARGE SCALE GENOMIC DNA]</scope>
    <source>
        <strain evidence="5">232</strain>
        <tissue evidence="5">Head and thorax</tissue>
    </source>
</reference>
<feature type="signal peptide" evidence="3">
    <location>
        <begin position="1"/>
        <end position="16"/>
    </location>
</feature>
<protein>
    <recommendedName>
        <fullName evidence="2">alpha-glucosidase</fullName>
        <ecNumber evidence="2">3.2.1.20</ecNumber>
    </recommendedName>
</protein>
<dbReference type="Gene3D" id="3.20.20.80">
    <property type="entry name" value="Glycosidases"/>
    <property type="match status" value="1"/>
</dbReference>
<accession>A0ABD2CDM5</accession>
<organism evidence="5 6">
    <name type="scientific">Vespula maculifrons</name>
    <name type="common">Eastern yellow jacket</name>
    <name type="synonym">Wasp</name>
    <dbReference type="NCBI Taxonomy" id="7453"/>
    <lineage>
        <taxon>Eukaryota</taxon>
        <taxon>Metazoa</taxon>
        <taxon>Ecdysozoa</taxon>
        <taxon>Arthropoda</taxon>
        <taxon>Hexapoda</taxon>
        <taxon>Insecta</taxon>
        <taxon>Pterygota</taxon>
        <taxon>Neoptera</taxon>
        <taxon>Endopterygota</taxon>
        <taxon>Hymenoptera</taxon>
        <taxon>Apocrita</taxon>
        <taxon>Aculeata</taxon>
        <taxon>Vespoidea</taxon>
        <taxon>Vespidae</taxon>
        <taxon>Vespinae</taxon>
        <taxon>Vespula</taxon>
    </lineage>
</organism>
<feature type="domain" description="Glycosyl hydrolase family 13 catalytic" evidence="4">
    <location>
        <begin position="33"/>
        <end position="421"/>
    </location>
</feature>
<dbReference type="GO" id="GO:0004558">
    <property type="term" value="F:alpha-1,4-glucosidase activity"/>
    <property type="evidence" value="ECO:0007669"/>
    <property type="project" value="UniProtKB-EC"/>
</dbReference>
<dbReference type="InterPro" id="IPR017853">
    <property type="entry name" value="GH"/>
</dbReference>
<dbReference type="InterPro" id="IPR006047">
    <property type="entry name" value="GH13_cat_dom"/>
</dbReference>
<sequence length="632" mass="73861">MKGCLVFAALLIAVNAKIINCNQQWWKNMLLYQIYPRSFKDSNGDGIGDIKGIISKLDHFQDLKVDAIWLSPFYLSPMLDMGYDISNFTEVDPIFGTLEDFKNLVKSAHAKGIKLLVDFVPNHTSDKHKWFEMSIKKIDPYTNYYVWRKGRTLPNGTITYPNNWMSIYDEPAWVWNEEREEYYYHQFSSFQIELNYYDPQLREEMKNVMKFWLNLGVDGFRLDAAPYYYENQKFLDEPLSGTTYNPYAYNSTKKIYTRDQPETYDLVQSWRDLLDEYSTKEKCPKILVIEAYASVEYTMDYYKHGANFPFNFNFIDKLNKDSTASDVAKYVEDWISNMPDGSIANWVSGNHDNRRLVSRIGEKRARIIMTMVFLLPGVAVIYNGDEIGMEDTVLSWEDTKDTAACKLGRDNYLSISRDYARTPFQWDNTTAAGFSSNPKPWLPVNSNYLTLNLANEKVSKNSFYNMIVFLSKFKKNFPTENKEFVMKVPNNNVLAFSRRMKNGKPVYVVANYGDRDEYVDMKIFNNVPKKLILYFVTESCDIPMRKIVKTADNLKVPAQTGFVLTNQNNYINFHNVAARNKQPISFSISFLIIDQYERFNKILESVNMSGRKYKDYYIWADPVNETDLVKLK</sequence>
<dbReference type="InterPro" id="IPR045857">
    <property type="entry name" value="O16G_dom_2"/>
</dbReference>
<evidence type="ECO:0000313" key="5">
    <source>
        <dbReference type="EMBL" id="KAL2743162.1"/>
    </source>
</evidence>
<keyword evidence="3" id="KW-0732">Signal</keyword>
<dbReference type="SMART" id="SM00642">
    <property type="entry name" value="Aamy"/>
    <property type="match status" value="1"/>
</dbReference>